<evidence type="ECO:0000256" key="1">
    <source>
        <dbReference type="SAM" id="MobiDB-lite"/>
    </source>
</evidence>
<gene>
    <name evidence="2" type="ORF">EXIGLDRAFT_368724</name>
</gene>
<protein>
    <submittedName>
        <fullName evidence="2">Uncharacterized protein</fullName>
    </submittedName>
</protein>
<proteinExistence type="predicted"/>
<reference evidence="2 3" key="1">
    <citation type="journal article" date="2016" name="Mol. Biol. Evol.">
        <title>Comparative Genomics of Early-Diverging Mushroom-Forming Fungi Provides Insights into the Origins of Lignocellulose Decay Capabilities.</title>
        <authorList>
            <person name="Nagy L.G."/>
            <person name="Riley R."/>
            <person name="Tritt A."/>
            <person name="Adam C."/>
            <person name="Daum C."/>
            <person name="Floudas D."/>
            <person name="Sun H."/>
            <person name="Yadav J.S."/>
            <person name="Pangilinan J."/>
            <person name="Larsson K.H."/>
            <person name="Matsuura K."/>
            <person name="Barry K."/>
            <person name="Labutti K."/>
            <person name="Kuo R."/>
            <person name="Ohm R.A."/>
            <person name="Bhattacharya S.S."/>
            <person name="Shirouzu T."/>
            <person name="Yoshinaga Y."/>
            <person name="Martin F.M."/>
            <person name="Grigoriev I.V."/>
            <person name="Hibbett D.S."/>
        </authorList>
    </citation>
    <scope>NUCLEOTIDE SEQUENCE [LARGE SCALE GENOMIC DNA]</scope>
    <source>
        <strain evidence="2 3">HHB12029</strain>
    </source>
</reference>
<dbReference type="EMBL" id="KV426372">
    <property type="protein sequence ID" value="KZV81730.1"/>
    <property type="molecule type" value="Genomic_DNA"/>
</dbReference>
<name>A0A165C365_EXIGL</name>
<dbReference type="AlphaFoldDB" id="A0A165C365"/>
<dbReference type="InParanoid" id="A0A165C365"/>
<accession>A0A165C365</accession>
<evidence type="ECO:0000313" key="3">
    <source>
        <dbReference type="Proteomes" id="UP000077266"/>
    </source>
</evidence>
<keyword evidence="3" id="KW-1185">Reference proteome</keyword>
<evidence type="ECO:0000313" key="2">
    <source>
        <dbReference type="EMBL" id="KZV81730.1"/>
    </source>
</evidence>
<dbReference type="Proteomes" id="UP000077266">
    <property type="component" value="Unassembled WGS sequence"/>
</dbReference>
<organism evidence="2 3">
    <name type="scientific">Exidia glandulosa HHB12029</name>
    <dbReference type="NCBI Taxonomy" id="1314781"/>
    <lineage>
        <taxon>Eukaryota</taxon>
        <taxon>Fungi</taxon>
        <taxon>Dikarya</taxon>
        <taxon>Basidiomycota</taxon>
        <taxon>Agaricomycotina</taxon>
        <taxon>Agaricomycetes</taxon>
        <taxon>Auriculariales</taxon>
        <taxon>Exidiaceae</taxon>
        <taxon>Exidia</taxon>
    </lineage>
</organism>
<feature type="compositionally biased region" description="Polar residues" evidence="1">
    <location>
        <begin position="85"/>
        <end position="103"/>
    </location>
</feature>
<sequence>MLHPCTVPGLHSIDIVWSVLSLKPKATNSDLAQRATYAPSRTYSQSPPPSRVIDALQPQPHVFSAPRANRRPASMFRFHPRRTSRQSTSTHPPQVPSRSTPRSQAYVPPRRARARTRPLLCSTLS</sequence>
<feature type="region of interest" description="Disordered" evidence="1">
    <location>
        <begin position="36"/>
        <end position="125"/>
    </location>
</feature>